<dbReference type="Proteomes" id="UP001253637">
    <property type="component" value="Segment"/>
</dbReference>
<organism evidence="1 2">
    <name type="scientific">Pandoravirus japonicus</name>
    <dbReference type="NCBI Taxonomy" id="2823154"/>
    <lineage>
        <taxon>Viruses</taxon>
        <taxon>Pandoravirus</taxon>
    </lineage>
</organism>
<dbReference type="Pfam" id="PF10049">
    <property type="entry name" value="DUF2283"/>
    <property type="match status" value="1"/>
</dbReference>
<accession>A0A811BQI8</accession>
<name>A0A811BQI8_9VIRU</name>
<protein>
    <submittedName>
        <fullName evidence="1">Uncharacterized protein</fullName>
    </submittedName>
</protein>
<dbReference type="EMBL" id="LC625835">
    <property type="protein sequence ID" value="BCU03357.1"/>
    <property type="molecule type" value="Genomic_DNA"/>
</dbReference>
<evidence type="ECO:0000313" key="2">
    <source>
        <dbReference type="Proteomes" id="UP001253637"/>
    </source>
</evidence>
<evidence type="ECO:0000313" key="1">
    <source>
        <dbReference type="EMBL" id="BCU03357.1"/>
    </source>
</evidence>
<reference evidence="1" key="1">
    <citation type="submission" date="2021-04" db="EMBL/GenBank/DDBJ databases">
        <title>Draft Genome Sequence of Pandoravirus japonicus, Isolated from the Sabaishi River of Niigata, Japan.</title>
        <authorList>
            <person name="Hosokawa N."/>
            <person name="Takahashi H."/>
            <person name="Aoki K."/>
            <person name="Takemura M."/>
        </authorList>
    </citation>
    <scope>NUCLEOTIDE SEQUENCE</scope>
</reference>
<sequence length="152" mass="15973">MTTPCMYGSAVCVHCTVDADTDTLYVLFGDARPGDTVVATTPLPDASWITQGVDDTGRLSVVAVASASTRCAPGALPLAANVHREYDPEVDILTVHLVDPDGVRHAADYGGSLTDATDGLICDVDAAQRLLSIEILDASTKVNGFRRKGHCE</sequence>
<proteinExistence type="predicted"/>
<dbReference type="InterPro" id="IPR019270">
    <property type="entry name" value="DUF2283"/>
</dbReference>